<sequence length="305" mass="33287">MHELEKPGGVLEGTWRWRGYNIRYQRCGDAGPAVVLIHGFGGNCDHWKKNISVLGLKCRTFSIDLLGYGYADKPDPRQFPPNKLYCFENWAAQVLDFVREKVEAPAFLICNSVGGIVGLQAAVDGGLAAVAGVQLLDVSLRMLHVRKQAPWQRPLVAALQRALRDTPLGTWFFSSVAKPATVKSILQQCYGDKSAVTDELVDDILQPGLLPGAAAVFLDFVTYSSGPLPEDLLPKVSGIPVSILWGEKDPWEPIELGRAYTDFDCVEEFVALPGAGHCPQDDAPKLVNPAILKFVERHSGIVPVG</sequence>
<dbReference type="EMBL" id="JALJOU010000108">
    <property type="protein sequence ID" value="KAK9821095.1"/>
    <property type="molecule type" value="Genomic_DNA"/>
</dbReference>
<dbReference type="Gene3D" id="3.40.50.1820">
    <property type="entry name" value="alpha/beta hydrolase"/>
    <property type="match status" value="1"/>
</dbReference>
<evidence type="ECO:0000313" key="2">
    <source>
        <dbReference type="EMBL" id="KAK9821095.1"/>
    </source>
</evidence>
<evidence type="ECO:0000259" key="1">
    <source>
        <dbReference type="Pfam" id="PF12697"/>
    </source>
</evidence>
<dbReference type="SUPFAM" id="SSF53474">
    <property type="entry name" value="alpha/beta-Hydrolases"/>
    <property type="match status" value="1"/>
</dbReference>
<dbReference type="Proteomes" id="UP001445335">
    <property type="component" value="Unassembled WGS sequence"/>
</dbReference>
<keyword evidence="3" id="KW-1185">Reference proteome</keyword>
<dbReference type="AlphaFoldDB" id="A0AAW1QI15"/>
<comment type="caution">
    <text evidence="2">The sequence shown here is derived from an EMBL/GenBank/DDBJ whole genome shotgun (WGS) entry which is preliminary data.</text>
</comment>
<dbReference type="InterPro" id="IPR000073">
    <property type="entry name" value="AB_hydrolase_1"/>
</dbReference>
<reference evidence="2 3" key="1">
    <citation type="journal article" date="2024" name="Nat. Commun.">
        <title>Phylogenomics reveals the evolutionary origins of lichenization in chlorophyte algae.</title>
        <authorList>
            <person name="Puginier C."/>
            <person name="Libourel C."/>
            <person name="Otte J."/>
            <person name="Skaloud P."/>
            <person name="Haon M."/>
            <person name="Grisel S."/>
            <person name="Petersen M."/>
            <person name="Berrin J.G."/>
            <person name="Delaux P.M."/>
            <person name="Dal Grande F."/>
            <person name="Keller J."/>
        </authorList>
    </citation>
    <scope>NUCLEOTIDE SEQUENCE [LARGE SCALE GENOMIC DNA]</scope>
    <source>
        <strain evidence="2 3">SAG 245.80</strain>
    </source>
</reference>
<gene>
    <name evidence="2" type="ORF">WJX81_001836</name>
</gene>
<dbReference type="Pfam" id="PF12697">
    <property type="entry name" value="Abhydrolase_6"/>
    <property type="match status" value="1"/>
</dbReference>
<dbReference type="PANTHER" id="PTHR46438">
    <property type="entry name" value="ALPHA/BETA-HYDROLASES SUPERFAMILY PROTEIN"/>
    <property type="match status" value="1"/>
</dbReference>
<proteinExistence type="predicted"/>
<dbReference type="InterPro" id="IPR029058">
    <property type="entry name" value="AB_hydrolase_fold"/>
</dbReference>
<name>A0AAW1QI15_9CHLO</name>
<feature type="domain" description="AB hydrolase-1" evidence="1">
    <location>
        <begin position="34"/>
        <end position="288"/>
    </location>
</feature>
<evidence type="ECO:0000313" key="3">
    <source>
        <dbReference type="Proteomes" id="UP001445335"/>
    </source>
</evidence>
<organism evidence="2 3">
    <name type="scientific">Elliptochloris bilobata</name>
    <dbReference type="NCBI Taxonomy" id="381761"/>
    <lineage>
        <taxon>Eukaryota</taxon>
        <taxon>Viridiplantae</taxon>
        <taxon>Chlorophyta</taxon>
        <taxon>core chlorophytes</taxon>
        <taxon>Trebouxiophyceae</taxon>
        <taxon>Trebouxiophyceae incertae sedis</taxon>
        <taxon>Elliptochloris clade</taxon>
        <taxon>Elliptochloris</taxon>
    </lineage>
</organism>
<protein>
    <recommendedName>
        <fullName evidence="1">AB hydrolase-1 domain-containing protein</fullName>
    </recommendedName>
</protein>
<accession>A0AAW1QI15</accession>
<dbReference type="PANTHER" id="PTHR46438:SF12">
    <property type="entry name" value="ALPHA_BETA-HYDROLASES SUPERFAMILY PROTEIN"/>
    <property type="match status" value="1"/>
</dbReference>